<dbReference type="HOGENOM" id="CLU_2615413_0_0_7"/>
<evidence type="ECO:0008006" key="4">
    <source>
        <dbReference type="Google" id="ProtNLM"/>
    </source>
</evidence>
<evidence type="ECO:0000256" key="1">
    <source>
        <dbReference type="SAM" id="SignalP"/>
    </source>
</evidence>
<comment type="caution">
    <text evidence="2">The sequence shown here is derived from an EMBL/GenBank/DDBJ whole genome shotgun (WGS) entry which is preliminary data.</text>
</comment>
<organism evidence="2 3">
    <name type="scientific">Entotheonella factor</name>
    <dbReference type="NCBI Taxonomy" id="1429438"/>
    <lineage>
        <taxon>Bacteria</taxon>
        <taxon>Pseudomonadati</taxon>
        <taxon>Nitrospinota/Tectimicrobiota group</taxon>
        <taxon>Candidatus Tectimicrobiota</taxon>
        <taxon>Candidatus Entotheonellia</taxon>
        <taxon>Candidatus Entotheonellales</taxon>
        <taxon>Candidatus Entotheonellaceae</taxon>
        <taxon>Candidatus Entotheonella</taxon>
    </lineage>
</organism>
<reference evidence="2 3" key="1">
    <citation type="journal article" date="2014" name="Nature">
        <title>An environmental bacterial taxon with a large and distinct metabolic repertoire.</title>
        <authorList>
            <person name="Wilson M.C."/>
            <person name="Mori T."/>
            <person name="Ruckert C."/>
            <person name="Uria A.R."/>
            <person name="Helf M.J."/>
            <person name="Takada K."/>
            <person name="Gernert C."/>
            <person name="Steffens U.A."/>
            <person name="Heycke N."/>
            <person name="Schmitt S."/>
            <person name="Rinke C."/>
            <person name="Helfrich E.J."/>
            <person name="Brachmann A.O."/>
            <person name="Gurgui C."/>
            <person name="Wakimoto T."/>
            <person name="Kracht M."/>
            <person name="Crusemann M."/>
            <person name="Hentschel U."/>
            <person name="Abe I."/>
            <person name="Matsunaga S."/>
            <person name="Kalinowski J."/>
            <person name="Takeyama H."/>
            <person name="Piel J."/>
        </authorList>
    </citation>
    <scope>NUCLEOTIDE SEQUENCE [LARGE SCALE GENOMIC DNA]</scope>
    <source>
        <strain evidence="3">TSY1</strain>
    </source>
</reference>
<accession>W4LYQ8</accession>
<keyword evidence="1" id="KW-0732">Signal</keyword>
<dbReference type="Proteomes" id="UP000019141">
    <property type="component" value="Unassembled WGS sequence"/>
</dbReference>
<sequence>MCHKLSKIFVSTLFVLIIAVSFAIAGTPGTVISVDEQGMATVQTDDGQMLRVKVAGAQIGDKVDCTEKAGKASCKKAS</sequence>
<feature type="signal peptide" evidence="1">
    <location>
        <begin position="1"/>
        <end position="25"/>
    </location>
</feature>
<evidence type="ECO:0000313" key="2">
    <source>
        <dbReference type="EMBL" id="ETX03038.1"/>
    </source>
</evidence>
<proteinExistence type="predicted"/>
<gene>
    <name evidence="2" type="ORF">ETSY1_01460</name>
</gene>
<protein>
    <recommendedName>
        <fullName evidence="4">DUF5666 domain-containing protein</fullName>
    </recommendedName>
</protein>
<name>W4LYQ8_ENTF1</name>
<feature type="chain" id="PRO_5004844723" description="DUF5666 domain-containing protein" evidence="1">
    <location>
        <begin position="26"/>
        <end position="78"/>
    </location>
</feature>
<dbReference type="EMBL" id="AZHW01000084">
    <property type="protein sequence ID" value="ETX03038.1"/>
    <property type="molecule type" value="Genomic_DNA"/>
</dbReference>
<evidence type="ECO:0000313" key="3">
    <source>
        <dbReference type="Proteomes" id="UP000019141"/>
    </source>
</evidence>
<dbReference type="AlphaFoldDB" id="W4LYQ8"/>
<keyword evidence="3" id="KW-1185">Reference proteome</keyword>